<evidence type="ECO:0000259" key="1">
    <source>
        <dbReference type="Pfam" id="PF13456"/>
    </source>
</evidence>
<evidence type="ECO:0000313" key="2">
    <source>
        <dbReference type="EnsemblPlants" id="TuG1812G0600004131.01.T01"/>
    </source>
</evidence>
<dbReference type="SUPFAM" id="SSF53098">
    <property type="entry name" value="Ribonuclease H-like"/>
    <property type="match status" value="1"/>
</dbReference>
<dbReference type="PANTHER" id="PTHR47074">
    <property type="entry name" value="BNAC02G40300D PROTEIN"/>
    <property type="match status" value="1"/>
</dbReference>
<dbReference type="CDD" id="cd06222">
    <property type="entry name" value="RNase_H_like"/>
    <property type="match status" value="1"/>
</dbReference>
<dbReference type="GO" id="GO:0003676">
    <property type="term" value="F:nucleic acid binding"/>
    <property type="evidence" value="ECO:0007669"/>
    <property type="project" value="InterPro"/>
</dbReference>
<accession>A0A8R7UVX9</accession>
<reference evidence="2" key="3">
    <citation type="submission" date="2022-06" db="UniProtKB">
        <authorList>
            <consortium name="EnsemblPlants"/>
        </authorList>
    </citation>
    <scope>IDENTIFICATION</scope>
</reference>
<name>A0A8R7UVX9_TRIUA</name>
<dbReference type="GO" id="GO:0004523">
    <property type="term" value="F:RNA-DNA hybrid ribonuclease activity"/>
    <property type="evidence" value="ECO:0007669"/>
    <property type="project" value="InterPro"/>
</dbReference>
<dbReference type="Gramene" id="TuG1812G0600004131.01.T01">
    <property type="protein sequence ID" value="TuG1812G0600004131.01.T01"/>
    <property type="gene ID" value="TuG1812G0600004131.01"/>
</dbReference>
<dbReference type="PANTHER" id="PTHR47074:SF11">
    <property type="entry name" value="REVERSE TRANSCRIPTASE-LIKE PROTEIN"/>
    <property type="match status" value="1"/>
</dbReference>
<feature type="domain" description="RNase H type-1" evidence="1">
    <location>
        <begin position="3"/>
        <end position="75"/>
    </location>
</feature>
<dbReference type="Gene3D" id="3.30.420.10">
    <property type="entry name" value="Ribonuclease H-like superfamily/Ribonuclease H"/>
    <property type="match status" value="1"/>
</dbReference>
<reference evidence="3" key="1">
    <citation type="journal article" date="2013" name="Nature">
        <title>Draft genome of the wheat A-genome progenitor Triticum urartu.</title>
        <authorList>
            <person name="Ling H.Q."/>
            <person name="Zhao S."/>
            <person name="Liu D."/>
            <person name="Wang J."/>
            <person name="Sun H."/>
            <person name="Zhang C."/>
            <person name="Fan H."/>
            <person name="Li D."/>
            <person name="Dong L."/>
            <person name="Tao Y."/>
            <person name="Gao C."/>
            <person name="Wu H."/>
            <person name="Li Y."/>
            <person name="Cui Y."/>
            <person name="Guo X."/>
            <person name="Zheng S."/>
            <person name="Wang B."/>
            <person name="Yu K."/>
            <person name="Liang Q."/>
            <person name="Yang W."/>
            <person name="Lou X."/>
            <person name="Chen J."/>
            <person name="Feng M."/>
            <person name="Jian J."/>
            <person name="Zhang X."/>
            <person name="Luo G."/>
            <person name="Jiang Y."/>
            <person name="Liu J."/>
            <person name="Wang Z."/>
            <person name="Sha Y."/>
            <person name="Zhang B."/>
            <person name="Wu H."/>
            <person name="Tang D."/>
            <person name="Shen Q."/>
            <person name="Xue P."/>
            <person name="Zou S."/>
            <person name="Wang X."/>
            <person name="Liu X."/>
            <person name="Wang F."/>
            <person name="Yang Y."/>
            <person name="An X."/>
            <person name="Dong Z."/>
            <person name="Zhang K."/>
            <person name="Zhang X."/>
            <person name="Luo M.C."/>
            <person name="Dvorak J."/>
            <person name="Tong Y."/>
            <person name="Wang J."/>
            <person name="Yang H."/>
            <person name="Li Z."/>
            <person name="Wang D."/>
            <person name="Zhang A."/>
            <person name="Wang J."/>
        </authorList>
    </citation>
    <scope>NUCLEOTIDE SEQUENCE</scope>
    <source>
        <strain evidence="3">cv. G1812</strain>
    </source>
</reference>
<dbReference type="InterPro" id="IPR044730">
    <property type="entry name" value="RNase_H-like_dom_plant"/>
</dbReference>
<dbReference type="InterPro" id="IPR036397">
    <property type="entry name" value="RNaseH_sf"/>
</dbReference>
<keyword evidence="3" id="KW-1185">Reference proteome</keyword>
<protein>
    <recommendedName>
        <fullName evidence="1">RNase H type-1 domain-containing protein</fullName>
    </recommendedName>
</protein>
<reference evidence="2" key="2">
    <citation type="submission" date="2018-03" db="EMBL/GenBank/DDBJ databases">
        <title>The Triticum urartu genome reveals the dynamic nature of wheat genome evolution.</title>
        <authorList>
            <person name="Ling H."/>
            <person name="Ma B."/>
            <person name="Shi X."/>
            <person name="Liu H."/>
            <person name="Dong L."/>
            <person name="Sun H."/>
            <person name="Cao Y."/>
            <person name="Gao Q."/>
            <person name="Zheng S."/>
            <person name="Li Y."/>
            <person name="Yu Y."/>
            <person name="Du H."/>
            <person name="Qi M."/>
            <person name="Li Y."/>
            <person name="Yu H."/>
            <person name="Cui Y."/>
            <person name="Wang N."/>
            <person name="Chen C."/>
            <person name="Wu H."/>
            <person name="Zhao Y."/>
            <person name="Zhang J."/>
            <person name="Li Y."/>
            <person name="Zhou W."/>
            <person name="Zhang B."/>
            <person name="Hu W."/>
            <person name="Eijk M."/>
            <person name="Tang J."/>
            <person name="Witsenboer H."/>
            <person name="Zhao S."/>
            <person name="Li Z."/>
            <person name="Zhang A."/>
            <person name="Wang D."/>
            <person name="Liang C."/>
        </authorList>
    </citation>
    <scope>NUCLEOTIDE SEQUENCE [LARGE SCALE GENOMIC DNA]</scope>
    <source>
        <strain evidence="2">cv. G1812</strain>
    </source>
</reference>
<dbReference type="AlphaFoldDB" id="A0A8R7UVX9"/>
<sequence length="97" mass="10378">MSEEQGTGGWGFTITDAQGQAIGAGAGFMQHVQDPLNAEAMACFQSLQAAQSWGLSEVHVQTDASTLVQALTTTDHDMGVNGILFREIKCFARLNFN</sequence>
<dbReference type="InterPro" id="IPR052929">
    <property type="entry name" value="RNase_H-like_EbsB-rel"/>
</dbReference>
<organism evidence="2 3">
    <name type="scientific">Triticum urartu</name>
    <name type="common">Red wild einkorn</name>
    <name type="synonym">Crithodium urartu</name>
    <dbReference type="NCBI Taxonomy" id="4572"/>
    <lineage>
        <taxon>Eukaryota</taxon>
        <taxon>Viridiplantae</taxon>
        <taxon>Streptophyta</taxon>
        <taxon>Embryophyta</taxon>
        <taxon>Tracheophyta</taxon>
        <taxon>Spermatophyta</taxon>
        <taxon>Magnoliopsida</taxon>
        <taxon>Liliopsida</taxon>
        <taxon>Poales</taxon>
        <taxon>Poaceae</taxon>
        <taxon>BOP clade</taxon>
        <taxon>Pooideae</taxon>
        <taxon>Triticodae</taxon>
        <taxon>Triticeae</taxon>
        <taxon>Triticinae</taxon>
        <taxon>Triticum</taxon>
    </lineage>
</organism>
<proteinExistence type="predicted"/>
<dbReference type="InterPro" id="IPR002156">
    <property type="entry name" value="RNaseH_domain"/>
</dbReference>
<dbReference type="Pfam" id="PF13456">
    <property type="entry name" value="RVT_3"/>
    <property type="match status" value="1"/>
</dbReference>
<dbReference type="Proteomes" id="UP000015106">
    <property type="component" value="Chromosome 6"/>
</dbReference>
<dbReference type="InterPro" id="IPR012337">
    <property type="entry name" value="RNaseH-like_sf"/>
</dbReference>
<dbReference type="EnsemblPlants" id="TuG1812G0600004131.01.T01">
    <property type="protein sequence ID" value="TuG1812G0600004131.01.T01"/>
    <property type="gene ID" value="TuG1812G0600004131.01"/>
</dbReference>
<evidence type="ECO:0000313" key="3">
    <source>
        <dbReference type="Proteomes" id="UP000015106"/>
    </source>
</evidence>